<evidence type="ECO:0000313" key="2">
    <source>
        <dbReference type="Proteomes" id="UP001430953"/>
    </source>
</evidence>
<proteinExistence type="predicted"/>
<gene>
    <name evidence="1" type="ORF">PUN28_009924</name>
</gene>
<reference evidence="1 2" key="1">
    <citation type="submission" date="2023-03" db="EMBL/GenBank/DDBJ databases">
        <title>High recombination rates correlate with genetic variation in Cardiocondyla obscurior ants.</title>
        <authorList>
            <person name="Errbii M."/>
        </authorList>
    </citation>
    <scope>NUCLEOTIDE SEQUENCE [LARGE SCALE GENOMIC DNA]</scope>
    <source>
        <strain evidence="1">Alpha-2009</strain>
        <tissue evidence="1">Whole body</tissue>
    </source>
</reference>
<dbReference type="AlphaFoldDB" id="A0AAW2FKZ8"/>
<sequence>MYSAFYHKYVGAFRTFSILSITRAGRIDETSIDYRDNVVYTNVIRRIPARRNTHSRPANERDSRPVVNSAIADTLGAGISTRLRCTGTAGRARTYSRRFLPDIGDPRICILQSPVNFSLRNKTLIIVPAGPAYRNSRKYTRCLARAQ</sequence>
<accession>A0AAW2FKZ8</accession>
<dbReference type="Proteomes" id="UP001430953">
    <property type="component" value="Unassembled WGS sequence"/>
</dbReference>
<name>A0AAW2FKZ8_9HYME</name>
<dbReference type="EMBL" id="JADYXP020000009">
    <property type="protein sequence ID" value="KAL0116616.1"/>
    <property type="molecule type" value="Genomic_DNA"/>
</dbReference>
<keyword evidence="2" id="KW-1185">Reference proteome</keyword>
<comment type="caution">
    <text evidence="1">The sequence shown here is derived from an EMBL/GenBank/DDBJ whole genome shotgun (WGS) entry which is preliminary data.</text>
</comment>
<protein>
    <submittedName>
        <fullName evidence="1">Uncharacterized protein</fullName>
    </submittedName>
</protein>
<evidence type="ECO:0000313" key="1">
    <source>
        <dbReference type="EMBL" id="KAL0116616.1"/>
    </source>
</evidence>
<organism evidence="1 2">
    <name type="scientific">Cardiocondyla obscurior</name>
    <dbReference type="NCBI Taxonomy" id="286306"/>
    <lineage>
        <taxon>Eukaryota</taxon>
        <taxon>Metazoa</taxon>
        <taxon>Ecdysozoa</taxon>
        <taxon>Arthropoda</taxon>
        <taxon>Hexapoda</taxon>
        <taxon>Insecta</taxon>
        <taxon>Pterygota</taxon>
        <taxon>Neoptera</taxon>
        <taxon>Endopterygota</taxon>
        <taxon>Hymenoptera</taxon>
        <taxon>Apocrita</taxon>
        <taxon>Aculeata</taxon>
        <taxon>Formicoidea</taxon>
        <taxon>Formicidae</taxon>
        <taxon>Myrmicinae</taxon>
        <taxon>Cardiocondyla</taxon>
    </lineage>
</organism>